<dbReference type="InterPro" id="IPR015915">
    <property type="entry name" value="Kelch-typ_b-propeller"/>
</dbReference>
<dbReference type="PANTHER" id="PTHR47590:SF7">
    <property type="entry name" value="OS06G0711700 PROTEIN"/>
    <property type="match status" value="1"/>
</dbReference>
<dbReference type="AlphaFoldDB" id="A0A9D4V9M7"/>
<dbReference type="EMBL" id="JABFUD020000003">
    <property type="protein sequence ID" value="KAI5082426.1"/>
    <property type="molecule type" value="Genomic_DNA"/>
</dbReference>
<reference evidence="2" key="1">
    <citation type="submission" date="2021-01" db="EMBL/GenBank/DDBJ databases">
        <title>Adiantum capillus-veneris genome.</title>
        <authorList>
            <person name="Fang Y."/>
            <person name="Liao Q."/>
        </authorList>
    </citation>
    <scope>NUCLEOTIDE SEQUENCE</scope>
    <source>
        <strain evidence="2">H3</strain>
        <tissue evidence="2">Leaf</tissue>
    </source>
</reference>
<dbReference type="Gene3D" id="2.120.10.80">
    <property type="entry name" value="Kelch-type beta propeller"/>
    <property type="match status" value="1"/>
</dbReference>
<dbReference type="PANTHER" id="PTHR47590">
    <property type="entry name" value="F-BOX/KELCH-REPEAT PROTEIN SKIP25"/>
    <property type="match status" value="1"/>
</dbReference>
<name>A0A9D4V9M7_ADICA</name>
<organism evidence="2 3">
    <name type="scientific">Adiantum capillus-veneris</name>
    <name type="common">Maidenhair fern</name>
    <dbReference type="NCBI Taxonomy" id="13818"/>
    <lineage>
        <taxon>Eukaryota</taxon>
        <taxon>Viridiplantae</taxon>
        <taxon>Streptophyta</taxon>
        <taxon>Embryophyta</taxon>
        <taxon>Tracheophyta</taxon>
        <taxon>Polypodiopsida</taxon>
        <taxon>Polypodiidae</taxon>
        <taxon>Polypodiales</taxon>
        <taxon>Pteridineae</taxon>
        <taxon>Pteridaceae</taxon>
        <taxon>Vittarioideae</taxon>
        <taxon>Adiantum</taxon>
    </lineage>
</organism>
<evidence type="ECO:0000313" key="2">
    <source>
        <dbReference type="EMBL" id="KAI5082426.1"/>
    </source>
</evidence>
<dbReference type="SUPFAM" id="SSF117281">
    <property type="entry name" value="Kelch motif"/>
    <property type="match status" value="1"/>
</dbReference>
<dbReference type="OrthoDB" id="1899182at2759"/>
<sequence>QVLFPSPPFLSLHALIALCNFSSFHSPAAAIATPKNSVMSSLRSHTPALEPSKKRTVSSFHSVNVLQPSKKRCSPTPSASSSELLPGLPDDLALLCLARVPSLSLLWRVSASWQAMVSYSAYFHSLRYSLGFKRQQWLYALLHNPSAVETSSHADMSVAPAFSWHAYDPISNSWHSLPPFPHPGDLHVSSPSFIGLLHPVQCASSATKLFMVAGSRLEKGGINDTKRQGALEPALDCPLIFDTQTQEWSEGAPFRIPRKWCACGIAAGKLLVASGCGREWDMALSKSAQMYDSGARKWVEIECLKSSTFSRAGISALNYKGKLHMVSGVGVIYNPGSGKWEDMPRGMKDGWSGQSVVVDGKLYVVEESSGRLKVYEESKDEWRSVPIEDGMLKQMQQPVAGAMSGMFCGIIRARSTDQELQTEDVIRIVNIRGEKPKAVDLRPPFGKIIAMQVLSGMVL</sequence>
<protein>
    <recommendedName>
        <fullName evidence="4">F-box/kelch-repeat protein SKIP25</fullName>
    </recommendedName>
</protein>
<evidence type="ECO:0000256" key="1">
    <source>
        <dbReference type="SAM" id="SignalP"/>
    </source>
</evidence>
<evidence type="ECO:0008006" key="4">
    <source>
        <dbReference type="Google" id="ProtNLM"/>
    </source>
</evidence>
<dbReference type="Proteomes" id="UP000886520">
    <property type="component" value="Chromosome 2"/>
</dbReference>
<accession>A0A9D4V9M7</accession>
<feature type="chain" id="PRO_5039479634" description="F-box/kelch-repeat protein SKIP25" evidence="1">
    <location>
        <begin position="31"/>
        <end position="459"/>
    </location>
</feature>
<comment type="caution">
    <text evidence="2">The sequence shown here is derived from an EMBL/GenBank/DDBJ whole genome shotgun (WGS) entry which is preliminary data.</text>
</comment>
<gene>
    <name evidence="2" type="ORF">GOP47_0002169</name>
</gene>
<proteinExistence type="predicted"/>
<evidence type="ECO:0000313" key="3">
    <source>
        <dbReference type="Proteomes" id="UP000886520"/>
    </source>
</evidence>
<feature type="signal peptide" evidence="1">
    <location>
        <begin position="1"/>
        <end position="30"/>
    </location>
</feature>
<keyword evidence="3" id="KW-1185">Reference proteome</keyword>
<feature type="non-terminal residue" evidence="2">
    <location>
        <position position="1"/>
    </location>
</feature>
<keyword evidence="1" id="KW-0732">Signal</keyword>